<name>A0ABY4X623_9SPHN</name>
<feature type="transmembrane region" description="Helical" evidence="1">
    <location>
        <begin position="53"/>
        <end position="71"/>
    </location>
</feature>
<evidence type="ECO:0000313" key="3">
    <source>
        <dbReference type="Proteomes" id="UP001056937"/>
    </source>
</evidence>
<keyword evidence="3" id="KW-1185">Reference proteome</keyword>
<evidence type="ECO:0000313" key="2">
    <source>
        <dbReference type="EMBL" id="USI72342.1"/>
    </source>
</evidence>
<keyword evidence="1" id="KW-1133">Transmembrane helix</keyword>
<protein>
    <submittedName>
        <fullName evidence="2">Uncharacterized protein</fullName>
    </submittedName>
</protein>
<gene>
    <name evidence="2" type="ORF">LHA26_13730</name>
</gene>
<accession>A0ABY4X623</accession>
<dbReference type="EMBL" id="CP084930">
    <property type="protein sequence ID" value="USI72342.1"/>
    <property type="molecule type" value="Genomic_DNA"/>
</dbReference>
<proteinExistence type="predicted"/>
<evidence type="ECO:0000256" key="1">
    <source>
        <dbReference type="SAM" id="Phobius"/>
    </source>
</evidence>
<organism evidence="2 3">
    <name type="scientific">Sphingomonas morindae</name>
    <dbReference type="NCBI Taxonomy" id="1541170"/>
    <lineage>
        <taxon>Bacteria</taxon>
        <taxon>Pseudomonadati</taxon>
        <taxon>Pseudomonadota</taxon>
        <taxon>Alphaproteobacteria</taxon>
        <taxon>Sphingomonadales</taxon>
        <taxon>Sphingomonadaceae</taxon>
        <taxon>Sphingomonas</taxon>
    </lineage>
</organism>
<keyword evidence="1" id="KW-0812">Transmembrane</keyword>
<keyword evidence="1" id="KW-0472">Membrane</keyword>
<dbReference type="RefSeq" id="WP_252166151.1">
    <property type="nucleotide sequence ID" value="NZ_CP084930.1"/>
</dbReference>
<dbReference type="Proteomes" id="UP001056937">
    <property type="component" value="Chromosome 1"/>
</dbReference>
<reference evidence="2" key="1">
    <citation type="journal article" date="2022" name="Toxins">
        <title>Genomic Analysis of Sphingopyxis sp. USTB-05 for Biodegrading Cyanobacterial Hepatotoxins.</title>
        <authorList>
            <person name="Liu C."/>
            <person name="Xu Q."/>
            <person name="Zhao Z."/>
            <person name="Zhang H."/>
            <person name="Liu X."/>
            <person name="Yin C."/>
            <person name="Liu Y."/>
            <person name="Yan H."/>
        </authorList>
    </citation>
    <scope>NUCLEOTIDE SEQUENCE</scope>
    <source>
        <strain evidence="2">NBD5</strain>
    </source>
</reference>
<sequence length="76" mass="7748">MPCLAAPLPHAPARSAPPRGRAGLVLAALALLAALLLGGRALARYFDDNAPALVLMLALAISLVPVLPHGGGRRPR</sequence>